<dbReference type="OrthoDB" id="8418771at2"/>
<name>A0A1B9DMR8_9FLAO</name>
<dbReference type="EMBL" id="LVEP01000059">
    <property type="protein sequence ID" value="OCB70974.1"/>
    <property type="molecule type" value="Genomic_DNA"/>
</dbReference>
<accession>A0A1B9DMR8</accession>
<dbReference type="Gene3D" id="2.60.120.10">
    <property type="entry name" value="Jelly Rolls"/>
    <property type="match status" value="1"/>
</dbReference>
<reference evidence="2 3" key="1">
    <citation type="submission" date="2016-03" db="EMBL/GenBank/DDBJ databases">
        <authorList>
            <person name="Ploux O."/>
        </authorList>
    </citation>
    <scope>NUCLEOTIDE SEQUENCE [LARGE SCALE GENOMIC DNA]</scope>
    <source>
        <strain evidence="2 3">LPB0076</strain>
    </source>
</reference>
<keyword evidence="3" id="KW-1185">Reference proteome</keyword>
<dbReference type="CDD" id="cd02230">
    <property type="entry name" value="cupin_HP0902-like"/>
    <property type="match status" value="1"/>
</dbReference>
<dbReference type="AlphaFoldDB" id="A0A1B9DMR8"/>
<organism evidence="2 3">
    <name type="scientific">Flavobacterium crassostreae</name>
    <dbReference type="NCBI Taxonomy" id="1763534"/>
    <lineage>
        <taxon>Bacteria</taxon>
        <taxon>Pseudomonadati</taxon>
        <taxon>Bacteroidota</taxon>
        <taxon>Flavobacteriia</taxon>
        <taxon>Flavobacteriales</taxon>
        <taxon>Flavobacteriaceae</taxon>
        <taxon>Flavobacterium</taxon>
    </lineage>
</organism>
<dbReference type="STRING" id="1763534.GCA_001831475_02471"/>
<evidence type="ECO:0000256" key="1">
    <source>
        <dbReference type="SAM" id="MobiDB-lite"/>
    </source>
</evidence>
<sequence>MNEINLNESFGTLSETINGLAKLGYSHDFNIHEECIVCRQTNVTLSPDDFQIDKIYRFEGTSDPDYQSILYAISSEKFAVKGLLVNGYGISSDDVTSTLIEKLQLNTNNKNMENKSNESTSQRPEGDRVLNAQLVEMDLNIFIEQIKNEPTWKTNDRNSVTVFKSETMRIVLMGLHENAELKSHKANGVISIQTLEGKINFVTEMQSVILEKGQMIALEENIIHSVMALKESFFLLTLSMNKK</sequence>
<evidence type="ECO:0000313" key="3">
    <source>
        <dbReference type="Proteomes" id="UP000093510"/>
    </source>
</evidence>
<evidence type="ECO:0000313" key="2">
    <source>
        <dbReference type="EMBL" id="OCB70974.1"/>
    </source>
</evidence>
<dbReference type="InterPro" id="IPR014710">
    <property type="entry name" value="RmlC-like_jellyroll"/>
</dbReference>
<dbReference type="RefSeq" id="WP_078055318.1">
    <property type="nucleotide sequence ID" value="NZ_CP017688.1"/>
</dbReference>
<gene>
    <name evidence="2" type="ORF">LPBF_11965</name>
</gene>
<comment type="caution">
    <text evidence="2">The sequence shown here is derived from an EMBL/GenBank/DDBJ whole genome shotgun (WGS) entry which is preliminary data.</text>
</comment>
<dbReference type="InterPro" id="IPR011051">
    <property type="entry name" value="RmlC_Cupin_sf"/>
</dbReference>
<proteinExistence type="predicted"/>
<feature type="region of interest" description="Disordered" evidence="1">
    <location>
        <begin position="107"/>
        <end position="126"/>
    </location>
</feature>
<dbReference type="SUPFAM" id="SSF51182">
    <property type="entry name" value="RmlC-like cupins"/>
    <property type="match status" value="1"/>
</dbReference>
<protein>
    <submittedName>
        <fullName evidence="2">Uncharacterized protein</fullName>
    </submittedName>
</protein>
<dbReference type="Proteomes" id="UP000093510">
    <property type="component" value="Unassembled WGS sequence"/>
</dbReference>